<evidence type="ECO:0000256" key="6">
    <source>
        <dbReference type="SAM" id="SignalP"/>
    </source>
</evidence>
<dbReference type="AlphaFoldDB" id="A0A182N0X2"/>
<evidence type="ECO:0000256" key="1">
    <source>
        <dbReference type="ARBA" id="ARBA00004613"/>
    </source>
</evidence>
<reference evidence="7" key="2">
    <citation type="submission" date="2020-05" db="UniProtKB">
        <authorList>
            <consortium name="EnsemblMetazoa"/>
        </authorList>
    </citation>
    <scope>IDENTIFICATION</scope>
    <source>
        <strain evidence="7">WRAIR2</strain>
    </source>
</reference>
<dbReference type="Gene3D" id="1.10.238.20">
    <property type="entry name" value="Pheromone/general odorant binding protein domain"/>
    <property type="match status" value="2"/>
</dbReference>
<comment type="subcellular location">
    <subcellularLocation>
        <location evidence="1">Secreted</location>
    </subcellularLocation>
</comment>
<reference evidence="8" key="1">
    <citation type="submission" date="2013-03" db="EMBL/GenBank/DDBJ databases">
        <title>The Genome Sequence of Anopheles dirus WRAIR2.</title>
        <authorList>
            <consortium name="The Broad Institute Genomics Platform"/>
            <person name="Neafsey D.E."/>
            <person name="Walton C."/>
            <person name="Walker B."/>
            <person name="Young S.K."/>
            <person name="Zeng Q."/>
            <person name="Gargeya S."/>
            <person name="Fitzgerald M."/>
            <person name="Haas B."/>
            <person name="Abouelleil A."/>
            <person name="Allen A.W."/>
            <person name="Alvarado L."/>
            <person name="Arachchi H.M."/>
            <person name="Berlin A.M."/>
            <person name="Chapman S.B."/>
            <person name="Gainer-Dewar J."/>
            <person name="Goldberg J."/>
            <person name="Griggs A."/>
            <person name="Gujja S."/>
            <person name="Hansen M."/>
            <person name="Howarth C."/>
            <person name="Imamovic A."/>
            <person name="Ireland A."/>
            <person name="Larimer J."/>
            <person name="McCowan C."/>
            <person name="Murphy C."/>
            <person name="Pearson M."/>
            <person name="Poon T.W."/>
            <person name="Priest M."/>
            <person name="Roberts A."/>
            <person name="Saif S."/>
            <person name="Shea T."/>
            <person name="Sisk P."/>
            <person name="Sykes S."/>
            <person name="Wortman J."/>
            <person name="Nusbaum C."/>
            <person name="Birren B."/>
        </authorList>
    </citation>
    <scope>NUCLEOTIDE SEQUENCE [LARGE SCALE GENOMIC DNA]</scope>
    <source>
        <strain evidence="8">WRAIR2</strain>
    </source>
</reference>
<evidence type="ECO:0000256" key="2">
    <source>
        <dbReference type="ARBA" id="ARBA00008098"/>
    </source>
</evidence>
<dbReference type="GO" id="GO:0007608">
    <property type="term" value="P:sensory perception of smell"/>
    <property type="evidence" value="ECO:0007669"/>
    <property type="project" value="TreeGrafter"/>
</dbReference>
<dbReference type="PANTHER" id="PTHR11857:SF46">
    <property type="entry name" value="GENERAL ODORANT-BINDING PROTEIN 99A-RELATED"/>
    <property type="match status" value="1"/>
</dbReference>
<dbReference type="InterPro" id="IPR006170">
    <property type="entry name" value="PBP/GOBP"/>
</dbReference>
<evidence type="ECO:0000256" key="5">
    <source>
        <dbReference type="ARBA" id="ARBA00023157"/>
    </source>
</evidence>
<dbReference type="SUPFAM" id="SSF47565">
    <property type="entry name" value="Insect pheromone/odorant-binding proteins"/>
    <property type="match status" value="2"/>
</dbReference>
<dbReference type="VEuPathDB" id="VectorBase:ADIR001280"/>
<evidence type="ECO:0008006" key="9">
    <source>
        <dbReference type="Google" id="ProtNLM"/>
    </source>
</evidence>
<evidence type="ECO:0000256" key="3">
    <source>
        <dbReference type="ARBA" id="ARBA00022525"/>
    </source>
</evidence>
<dbReference type="PANTHER" id="PTHR11857">
    <property type="entry name" value="ODORANT BINDING PROTEIN-RELATED"/>
    <property type="match status" value="1"/>
</dbReference>
<name>A0A182N0X2_9DIPT</name>
<organism evidence="7 8">
    <name type="scientific">Anopheles dirus</name>
    <dbReference type="NCBI Taxonomy" id="7168"/>
    <lineage>
        <taxon>Eukaryota</taxon>
        <taxon>Metazoa</taxon>
        <taxon>Ecdysozoa</taxon>
        <taxon>Arthropoda</taxon>
        <taxon>Hexapoda</taxon>
        <taxon>Insecta</taxon>
        <taxon>Pterygota</taxon>
        <taxon>Neoptera</taxon>
        <taxon>Endopterygota</taxon>
        <taxon>Diptera</taxon>
        <taxon>Nematocera</taxon>
        <taxon>Culicoidea</taxon>
        <taxon>Culicidae</taxon>
        <taxon>Anophelinae</taxon>
        <taxon>Anopheles</taxon>
    </lineage>
</organism>
<dbReference type="EnsemblMetazoa" id="ADIR001280-RA">
    <property type="protein sequence ID" value="ADIR001280-PA"/>
    <property type="gene ID" value="ADIR001280"/>
</dbReference>
<keyword evidence="8" id="KW-1185">Reference proteome</keyword>
<dbReference type="Pfam" id="PF01395">
    <property type="entry name" value="PBP_GOBP"/>
    <property type="match status" value="2"/>
</dbReference>
<evidence type="ECO:0000313" key="7">
    <source>
        <dbReference type="EnsemblMetazoa" id="ADIR001280-PA"/>
    </source>
</evidence>
<feature type="signal peptide" evidence="6">
    <location>
        <begin position="1"/>
        <end position="21"/>
    </location>
</feature>
<dbReference type="CDD" id="cd23992">
    <property type="entry name" value="PBP_GOBP"/>
    <property type="match status" value="1"/>
</dbReference>
<accession>A0A182N0X2</accession>
<sequence length="259" mass="28800">MASCVVRGLLTLGTLVAAAAASFPRCPADTVQTKSVARAQEECVGYLGIPRARLAVYGEYIYPDDAETHRMVRCMGLNLGWWSDADGVQGPAIRSFFQPDPDDSQYERRTYHCLRSQRLDCATPHGDPGARAYESFRCYYEQYGNIVATPQFVPLSGLQLSDVVLRCADILQVPGACAATPSQHAIDCFGRCVLLRTGLYTDRHGPCLERLYVQCNNYANETRFRETTGACYRQLKAECPDECTLAGRFLRECFDEGAF</sequence>
<proteinExistence type="inferred from homology"/>
<evidence type="ECO:0000313" key="8">
    <source>
        <dbReference type="Proteomes" id="UP000075884"/>
    </source>
</evidence>
<keyword evidence="4 6" id="KW-0732">Signal</keyword>
<feature type="chain" id="PRO_5008129155" description="Odorant-binding protein" evidence="6">
    <location>
        <begin position="22"/>
        <end position="259"/>
    </location>
</feature>
<keyword evidence="5" id="KW-1015">Disulfide bond</keyword>
<dbReference type="GO" id="GO:0005615">
    <property type="term" value="C:extracellular space"/>
    <property type="evidence" value="ECO:0007669"/>
    <property type="project" value="TreeGrafter"/>
</dbReference>
<dbReference type="GO" id="GO:0005549">
    <property type="term" value="F:odorant binding"/>
    <property type="evidence" value="ECO:0007669"/>
    <property type="project" value="InterPro"/>
</dbReference>
<dbReference type="InterPro" id="IPR036728">
    <property type="entry name" value="PBP_GOBP_sf"/>
</dbReference>
<comment type="similarity">
    <text evidence="2">Belongs to the PBP/GOBP family.</text>
</comment>
<dbReference type="Proteomes" id="UP000075884">
    <property type="component" value="Unassembled WGS sequence"/>
</dbReference>
<evidence type="ECO:0000256" key="4">
    <source>
        <dbReference type="ARBA" id="ARBA00022729"/>
    </source>
</evidence>
<keyword evidence="3" id="KW-0964">Secreted</keyword>
<dbReference type="STRING" id="7168.A0A182N0X2"/>
<protein>
    <recommendedName>
        <fullName evidence="9">Odorant-binding protein</fullName>
    </recommendedName>
</protein>
<dbReference type="FunFam" id="1.10.238.20:FF:000002">
    <property type="entry name" value="AGAP000641-PA"/>
    <property type="match status" value="1"/>
</dbReference>